<evidence type="ECO:0000313" key="3">
    <source>
        <dbReference type="Proteomes" id="UP000295554"/>
    </source>
</evidence>
<reference evidence="2 3" key="1">
    <citation type="submission" date="2019-03" db="EMBL/GenBank/DDBJ databases">
        <title>Seongchinamella monodicae gen. nov., sp. nov., a novel member of the Gammaproteobacteria isolated from a tidal mudflat of beach.</title>
        <authorList>
            <person name="Yang H.G."/>
            <person name="Kang J.W."/>
            <person name="Lee S.D."/>
        </authorList>
    </citation>
    <scope>NUCLEOTIDE SEQUENCE [LARGE SCALE GENOMIC DNA]</scope>
    <source>
        <strain evidence="2 3">GH4-78</strain>
    </source>
</reference>
<dbReference type="RefSeq" id="WP_133209378.1">
    <property type="nucleotide sequence ID" value="NZ_SMSE01000001.1"/>
</dbReference>
<dbReference type="InterPro" id="IPR014710">
    <property type="entry name" value="RmlC-like_jellyroll"/>
</dbReference>
<dbReference type="Pfam" id="PF00027">
    <property type="entry name" value="cNMP_binding"/>
    <property type="match status" value="1"/>
</dbReference>
<feature type="domain" description="Cyclic nucleotide-binding" evidence="1">
    <location>
        <begin position="29"/>
        <end position="116"/>
    </location>
</feature>
<dbReference type="Proteomes" id="UP000295554">
    <property type="component" value="Unassembled WGS sequence"/>
</dbReference>
<protein>
    <submittedName>
        <fullName evidence="2">Crp/Fnr family transcriptional regulator</fullName>
    </submittedName>
</protein>
<proteinExistence type="predicted"/>
<name>A0A4R5LV42_9GAMM</name>
<dbReference type="EMBL" id="SMSE01000001">
    <property type="protein sequence ID" value="TDG15207.1"/>
    <property type="molecule type" value="Genomic_DNA"/>
</dbReference>
<dbReference type="OrthoDB" id="9798104at2"/>
<organism evidence="2 3">
    <name type="scientific">Seongchinamella unica</name>
    <dbReference type="NCBI Taxonomy" id="2547392"/>
    <lineage>
        <taxon>Bacteria</taxon>
        <taxon>Pseudomonadati</taxon>
        <taxon>Pseudomonadota</taxon>
        <taxon>Gammaproteobacteria</taxon>
        <taxon>Cellvibrionales</taxon>
        <taxon>Halieaceae</taxon>
        <taxon>Seongchinamella</taxon>
    </lineage>
</organism>
<dbReference type="AlphaFoldDB" id="A0A4R5LV42"/>
<dbReference type="InterPro" id="IPR018490">
    <property type="entry name" value="cNMP-bd_dom_sf"/>
</dbReference>
<dbReference type="SUPFAM" id="SSF51206">
    <property type="entry name" value="cAMP-binding domain-like"/>
    <property type="match status" value="1"/>
</dbReference>
<dbReference type="CDD" id="cd00038">
    <property type="entry name" value="CAP_ED"/>
    <property type="match status" value="1"/>
</dbReference>
<gene>
    <name evidence="2" type="ORF">E2F43_02950</name>
</gene>
<keyword evidence="3" id="KW-1185">Reference proteome</keyword>
<accession>A0A4R5LV42</accession>
<dbReference type="SMART" id="SM00100">
    <property type="entry name" value="cNMP"/>
    <property type="match status" value="1"/>
</dbReference>
<dbReference type="PROSITE" id="PS50042">
    <property type="entry name" value="CNMP_BINDING_3"/>
    <property type="match status" value="1"/>
</dbReference>
<evidence type="ECO:0000313" key="2">
    <source>
        <dbReference type="EMBL" id="TDG15207.1"/>
    </source>
</evidence>
<evidence type="ECO:0000259" key="1">
    <source>
        <dbReference type="PROSITE" id="PS50042"/>
    </source>
</evidence>
<sequence>MTREDTRRLALEWLQQRQLTDIDPASPWLQAMLTRTYAVDDYLLHAGDRDHTLFILLSGLVRLFYTTPDGRERNKAFYRGGQLTGAVSAAMTGAPAPFSIQALEPVKALAFSYQAMTDAAREDTAVAHASQQLLAEAFIRNEQREAMLLTCNAEQRYQWLLDQEPDLTRRVAQFHIASYLGIDAVSLSRLKRKIKG</sequence>
<dbReference type="Gene3D" id="2.60.120.10">
    <property type="entry name" value="Jelly Rolls"/>
    <property type="match status" value="1"/>
</dbReference>
<comment type="caution">
    <text evidence="2">The sequence shown here is derived from an EMBL/GenBank/DDBJ whole genome shotgun (WGS) entry which is preliminary data.</text>
</comment>
<dbReference type="InterPro" id="IPR000595">
    <property type="entry name" value="cNMP-bd_dom"/>
</dbReference>